<dbReference type="InterPro" id="IPR049730">
    <property type="entry name" value="SNF2/RAD54-like_C"/>
</dbReference>
<dbReference type="GO" id="GO:0006281">
    <property type="term" value="P:DNA repair"/>
    <property type="evidence" value="ECO:0007669"/>
    <property type="project" value="TreeGrafter"/>
</dbReference>
<dbReference type="EMBL" id="CAJNDS010002418">
    <property type="protein sequence ID" value="CAE7466900.1"/>
    <property type="molecule type" value="Genomic_DNA"/>
</dbReference>
<reference evidence="5" key="1">
    <citation type="submission" date="2021-02" db="EMBL/GenBank/DDBJ databases">
        <authorList>
            <person name="Dougan E. K."/>
            <person name="Rhodes N."/>
            <person name="Thang M."/>
            <person name="Chan C."/>
        </authorList>
    </citation>
    <scope>NUCLEOTIDE SEQUENCE</scope>
</reference>
<dbReference type="Gene3D" id="3.40.50.300">
    <property type="entry name" value="P-loop containing nucleotide triphosphate hydrolases"/>
    <property type="match status" value="1"/>
</dbReference>
<dbReference type="PROSITE" id="PS51192">
    <property type="entry name" value="HELICASE_ATP_BIND_1"/>
    <property type="match status" value="1"/>
</dbReference>
<evidence type="ECO:0000313" key="6">
    <source>
        <dbReference type="Proteomes" id="UP000604046"/>
    </source>
</evidence>
<dbReference type="GO" id="GO:0031297">
    <property type="term" value="P:replication fork processing"/>
    <property type="evidence" value="ECO:0007669"/>
    <property type="project" value="TreeGrafter"/>
</dbReference>
<dbReference type="GO" id="GO:0016787">
    <property type="term" value="F:hydrolase activity"/>
    <property type="evidence" value="ECO:0007669"/>
    <property type="project" value="UniProtKB-KW"/>
</dbReference>
<comment type="caution">
    <text evidence="5">The sequence shown here is derived from an EMBL/GenBank/DDBJ whole genome shotgun (WGS) entry which is preliminary data.</text>
</comment>
<dbReference type="AlphaFoldDB" id="A0A812S4W5"/>
<proteinExistence type="predicted"/>
<feature type="region of interest" description="Disordered" evidence="2">
    <location>
        <begin position="640"/>
        <end position="683"/>
    </location>
</feature>
<feature type="compositionally biased region" description="Low complexity" evidence="2">
    <location>
        <begin position="648"/>
        <end position="660"/>
    </location>
</feature>
<organism evidence="5 6">
    <name type="scientific">Symbiodinium natans</name>
    <dbReference type="NCBI Taxonomy" id="878477"/>
    <lineage>
        <taxon>Eukaryota</taxon>
        <taxon>Sar</taxon>
        <taxon>Alveolata</taxon>
        <taxon>Dinophyceae</taxon>
        <taxon>Suessiales</taxon>
        <taxon>Symbiodiniaceae</taxon>
        <taxon>Symbiodinium</taxon>
    </lineage>
</organism>
<name>A0A812S4W5_9DINO</name>
<dbReference type="Pfam" id="PF00271">
    <property type="entry name" value="Helicase_C"/>
    <property type="match status" value="1"/>
</dbReference>
<keyword evidence="6" id="KW-1185">Reference proteome</keyword>
<dbReference type="PANTHER" id="PTHR45766">
    <property type="entry name" value="DNA ANNEALING HELICASE AND ENDONUCLEASE ZRANB3 FAMILY MEMBER"/>
    <property type="match status" value="1"/>
</dbReference>
<dbReference type="GO" id="GO:0005524">
    <property type="term" value="F:ATP binding"/>
    <property type="evidence" value="ECO:0007669"/>
    <property type="project" value="InterPro"/>
</dbReference>
<dbReference type="PROSITE" id="PS51194">
    <property type="entry name" value="HELICASE_CTER"/>
    <property type="match status" value="1"/>
</dbReference>
<evidence type="ECO:0000256" key="1">
    <source>
        <dbReference type="ARBA" id="ARBA00022801"/>
    </source>
</evidence>
<dbReference type="Proteomes" id="UP000604046">
    <property type="component" value="Unassembled WGS sequence"/>
</dbReference>
<dbReference type="GO" id="GO:0043596">
    <property type="term" value="C:nuclear replication fork"/>
    <property type="evidence" value="ECO:0007669"/>
    <property type="project" value="TreeGrafter"/>
</dbReference>
<evidence type="ECO:0000259" key="3">
    <source>
        <dbReference type="PROSITE" id="PS51192"/>
    </source>
</evidence>
<feature type="compositionally biased region" description="Basic and acidic residues" evidence="2">
    <location>
        <begin position="672"/>
        <end position="683"/>
    </location>
</feature>
<dbReference type="InterPro" id="IPR001650">
    <property type="entry name" value="Helicase_C-like"/>
</dbReference>
<protein>
    <submittedName>
        <fullName evidence="5">ZRANB3 protein</fullName>
    </submittedName>
</protein>
<dbReference type="OrthoDB" id="2801544at2759"/>
<dbReference type="PANTHER" id="PTHR45766:SF6">
    <property type="entry name" value="SWI_SNF-RELATED MATRIX-ASSOCIATED ACTIN-DEPENDENT REGULATOR OF CHROMATIN SUBFAMILY A-LIKE PROTEIN 1"/>
    <property type="match status" value="1"/>
</dbReference>
<dbReference type="SUPFAM" id="SSF52540">
    <property type="entry name" value="P-loop containing nucleoside triphosphate hydrolases"/>
    <property type="match status" value="2"/>
</dbReference>
<dbReference type="InterPro" id="IPR038718">
    <property type="entry name" value="SNF2-like_sf"/>
</dbReference>
<dbReference type="InterPro" id="IPR027417">
    <property type="entry name" value="P-loop_NTPase"/>
</dbReference>
<keyword evidence="1" id="KW-0378">Hydrolase</keyword>
<accession>A0A812S4W5</accession>
<dbReference type="Pfam" id="PF00176">
    <property type="entry name" value="SNF2-rel_dom"/>
    <property type="match status" value="1"/>
</dbReference>
<evidence type="ECO:0000256" key="2">
    <source>
        <dbReference type="SAM" id="MobiDB-lite"/>
    </source>
</evidence>
<feature type="region of interest" description="Disordered" evidence="2">
    <location>
        <begin position="693"/>
        <end position="712"/>
    </location>
</feature>
<feature type="domain" description="Helicase C-terminal" evidence="4">
    <location>
        <begin position="476"/>
        <end position="637"/>
    </location>
</feature>
<dbReference type="InterPro" id="IPR014001">
    <property type="entry name" value="Helicase_ATP-bd"/>
</dbReference>
<dbReference type="Gene3D" id="3.40.50.10810">
    <property type="entry name" value="Tandem AAA-ATPase domain"/>
    <property type="match status" value="1"/>
</dbReference>
<dbReference type="SMART" id="SM00490">
    <property type="entry name" value="HELICc"/>
    <property type="match status" value="1"/>
</dbReference>
<dbReference type="CDD" id="cd18793">
    <property type="entry name" value="SF2_C_SNF"/>
    <property type="match status" value="1"/>
</dbReference>
<evidence type="ECO:0000259" key="4">
    <source>
        <dbReference type="PROSITE" id="PS51194"/>
    </source>
</evidence>
<evidence type="ECO:0000313" key="5">
    <source>
        <dbReference type="EMBL" id="CAE7466900.1"/>
    </source>
</evidence>
<sequence length="712" mass="78804">MSLRVNSDGQSPATSNIFAFGKHRGRTFEDVALSDASYCTWAVNMENPSGQLKEFAMFLKRVHKKTPKAAPSAPSAPPARAFATPQKGQLPADVTLVCELIATDQFLVRPDRVSSKEAVFVPPHVWHTLGGLEGACLTADRRFWTYPLLKYKTVVAGLEQLGKVEHIPSWVLNMLQKSRRSVGDEVQEARLPPRILEYQLEGVSFGMEKCGRVLIADEMGLGKTLQALALAAQYREDWPVLVVCPSSLRWLWKEQALQWLDVLRPCEVQVIKKGSEQLNPDCRMWIISYNLLASDANRGKFTQRPDGKPHGMVIADESHNIKDWSAARTKTLVPLLRSAARAVLLSGTPTRNSADELHPQLCGLFPDAAKFADFRARYCIMQQQSLPGGRSVSRVVGARCAAELNFLLTSTVMIRRQKKEVLSQLPAKRRQRVPLDVDSKFLRDVGPDLESFIGDGPSKSDAANVFMQIAKAKLKAVKEYLSEVLDRVDDKVIIFAHHKLMLDEISELLKKQLPQMGMGFVRIDGGVAQAKRPELVKQFQEDANCRVALLSITACGEGVTMTAASLVIFAELYWVPGAVEQAEARAHRLGSTHSKVVVEFLVAPNTPDEHIYQSLERKKKDTSYVLDGIAESMNVAPALIAPKRTVEESQSQESQESPGTEAKRAKTGKTGKTQEPDRSKVDVLLKAIRDGQKALGRVEDETASADPQIQSQ</sequence>
<gene>
    <name evidence="5" type="primary">ZRANB3</name>
    <name evidence="5" type="ORF">SNAT2548_LOCUS26093</name>
</gene>
<feature type="domain" description="Helicase ATP-binding" evidence="3">
    <location>
        <begin position="204"/>
        <end position="367"/>
    </location>
</feature>
<dbReference type="SMART" id="SM00487">
    <property type="entry name" value="DEXDc"/>
    <property type="match status" value="1"/>
</dbReference>
<dbReference type="InterPro" id="IPR000330">
    <property type="entry name" value="SNF2_N"/>
</dbReference>